<organism evidence="1 2">
    <name type="scientific">Xenotaenia resolanae</name>
    <dbReference type="NCBI Taxonomy" id="208358"/>
    <lineage>
        <taxon>Eukaryota</taxon>
        <taxon>Metazoa</taxon>
        <taxon>Chordata</taxon>
        <taxon>Craniata</taxon>
        <taxon>Vertebrata</taxon>
        <taxon>Euteleostomi</taxon>
        <taxon>Actinopterygii</taxon>
        <taxon>Neopterygii</taxon>
        <taxon>Teleostei</taxon>
        <taxon>Neoteleostei</taxon>
        <taxon>Acanthomorphata</taxon>
        <taxon>Ovalentaria</taxon>
        <taxon>Atherinomorphae</taxon>
        <taxon>Cyprinodontiformes</taxon>
        <taxon>Goodeidae</taxon>
        <taxon>Xenotaenia</taxon>
    </lineage>
</organism>
<dbReference type="PANTHER" id="PTHR47773">
    <property type="entry name" value="SI:DKEY-9I5.2-RELATED"/>
    <property type="match status" value="1"/>
</dbReference>
<proteinExistence type="predicted"/>
<name>A0ABV0WZM7_9TELE</name>
<dbReference type="EMBL" id="JAHRIM010080867">
    <property type="protein sequence ID" value="MEQ2275087.1"/>
    <property type="molecule type" value="Genomic_DNA"/>
</dbReference>
<reference evidence="1 2" key="1">
    <citation type="submission" date="2021-06" db="EMBL/GenBank/DDBJ databases">
        <authorList>
            <person name="Palmer J.M."/>
        </authorList>
    </citation>
    <scope>NUCLEOTIDE SEQUENCE [LARGE SCALE GENOMIC DNA]</scope>
    <source>
        <strain evidence="1 2">XR_2019</strain>
        <tissue evidence="1">Muscle</tissue>
    </source>
</reference>
<dbReference type="PANTHER" id="PTHR47773:SF1">
    <property type="entry name" value="C2H2-TYPE DOMAIN-CONTAINING PROTEIN"/>
    <property type="match status" value="1"/>
</dbReference>
<evidence type="ECO:0000313" key="1">
    <source>
        <dbReference type="EMBL" id="MEQ2275087.1"/>
    </source>
</evidence>
<protein>
    <submittedName>
        <fullName evidence="1">Uncharacterized protein</fullName>
    </submittedName>
</protein>
<accession>A0ABV0WZM7</accession>
<evidence type="ECO:0000313" key="2">
    <source>
        <dbReference type="Proteomes" id="UP001444071"/>
    </source>
</evidence>
<gene>
    <name evidence="1" type="ORF">XENORESO_020369</name>
</gene>
<sequence>MMLCGASSSQGFIPLAPPSALSSRATKPHKSMKPCGACQVHQCGGQCKRYMPSKEETAESNQKIFTYCPAIRKSTSSGFEGFVYNSFEHYKSAVDKELKKN</sequence>
<dbReference type="Proteomes" id="UP001444071">
    <property type="component" value="Unassembled WGS sequence"/>
</dbReference>
<keyword evidence="2" id="KW-1185">Reference proteome</keyword>
<comment type="caution">
    <text evidence="1">The sequence shown here is derived from an EMBL/GenBank/DDBJ whole genome shotgun (WGS) entry which is preliminary data.</text>
</comment>